<dbReference type="PANTHER" id="PTHR30349:SF41">
    <property type="entry name" value="INTEGRASE_RECOMBINASE PROTEIN MJ0367-RELATED"/>
    <property type="match status" value="1"/>
</dbReference>
<dbReference type="InterPro" id="IPR044068">
    <property type="entry name" value="CB"/>
</dbReference>
<dbReference type="Proteomes" id="UP001596461">
    <property type="component" value="Unassembled WGS sequence"/>
</dbReference>
<dbReference type="GO" id="GO:0006310">
    <property type="term" value="P:DNA recombination"/>
    <property type="evidence" value="ECO:0007669"/>
    <property type="project" value="UniProtKB-KW"/>
</dbReference>
<dbReference type="InterPro" id="IPR050090">
    <property type="entry name" value="Tyrosine_recombinase_XerCD"/>
</dbReference>
<evidence type="ECO:0000259" key="6">
    <source>
        <dbReference type="PROSITE" id="PS51900"/>
    </source>
</evidence>
<dbReference type="GO" id="GO:0015074">
    <property type="term" value="P:DNA integration"/>
    <property type="evidence" value="ECO:0007669"/>
    <property type="project" value="UniProtKB-KW"/>
</dbReference>
<dbReference type="InterPro" id="IPR010998">
    <property type="entry name" value="Integrase_recombinase_N"/>
</dbReference>
<comment type="caution">
    <text evidence="7">The sequence shown here is derived from an EMBL/GenBank/DDBJ whole genome shotgun (WGS) entry which is preliminary data.</text>
</comment>
<evidence type="ECO:0000313" key="7">
    <source>
        <dbReference type="EMBL" id="MFC7068108.1"/>
    </source>
</evidence>
<reference evidence="7 8" key="1">
    <citation type="journal article" date="2019" name="Int. J. Syst. Evol. Microbiol.">
        <title>The Global Catalogue of Microorganisms (GCM) 10K type strain sequencing project: providing services to taxonomists for standard genome sequencing and annotation.</title>
        <authorList>
            <consortium name="The Broad Institute Genomics Platform"/>
            <consortium name="The Broad Institute Genome Sequencing Center for Infectious Disease"/>
            <person name="Wu L."/>
            <person name="Ma J."/>
        </authorList>
    </citation>
    <scope>NUCLEOTIDE SEQUENCE [LARGE SCALE GENOMIC DNA]</scope>
    <source>
        <strain evidence="7 8">DT31</strain>
    </source>
</reference>
<organism evidence="7 8">
    <name type="scientific">Halobaculum lipolyticum</name>
    <dbReference type="NCBI Taxonomy" id="3032001"/>
    <lineage>
        <taxon>Archaea</taxon>
        <taxon>Methanobacteriati</taxon>
        <taxon>Methanobacteriota</taxon>
        <taxon>Stenosarchaea group</taxon>
        <taxon>Halobacteria</taxon>
        <taxon>Halobacteriales</taxon>
        <taxon>Haloferacaceae</taxon>
        <taxon>Halobaculum</taxon>
    </lineage>
</organism>
<keyword evidence="2 4" id="KW-0238">DNA-binding</keyword>
<dbReference type="GeneID" id="81126715"/>
<dbReference type="SUPFAM" id="SSF56349">
    <property type="entry name" value="DNA breaking-rejoining enzymes"/>
    <property type="match status" value="1"/>
</dbReference>
<feature type="region of interest" description="Disordered" evidence="5">
    <location>
        <begin position="288"/>
        <end position="311"/>
    </location>
</feature>
<proteinExistence type="predicted"/>
<sequence>MSDDLDPMTPEAALDYYLDTRRYNLAEETLRSHKYRLRSFVRWLTSEDHGGGPVVNMNDVDLRDIHAYRVFKREENWPEKDACNAVSMQGQVSTLRVFFDHLADVKAVSPEFSDRIRLPTVRDGEGVDTRLLEAERANAILDHLREWEYATPQHVAMLLFWRTSCRLGGLRSLDLDDFDNEDGALQFRHRPQQGTPLKNGTNGERDVSLIPRVVSVVEDYINGPRRHDVQDEYGRDPLITTSRGRPSTTTYRDWIYWWTQPCRIGEQCPEGRDPDECEATSHDTLSKCPVNHSPHPVRAGSITAHRDAGTPREIVSDRGDVSEKILEAHYDQASKRQRMRRRREFIPDQL</sequence>
<keyword evidence="3" id="KW-0233">DNA recombination</keyword>
<dbReference type="GO" id="GO:0003677">
    <property type="term" value="F:DNA binding"/>
    <property type="evidence" value="ECO:0007669"/>
    <property type="project" value="UniProtKB-UniRule"/>
</dbReference>
<protein>
    <submittedName>
        <fullName evidence="7">Tyrosine-type recombinase/integrase</fullName>
    </submittedName>
</protein>
<dbReference type="EMBL" id="JBHTAH010000001">
    <property type="protein sequence ID" value="MFC7068108.1"/>
    <property type="molecule type" value="Genomic_DNA"/>
</dbReference>
<keyword evidence="8" id="KW-1185">Reference proteome</keyword>
<evidence type="ECO:0000256" key="5">
    <source>
        <dbReference type="SAM" id="MobiDB-lite"/>
    </source>
</evidence>
<evidence type="ECO:0000256" key="4">
    <source>
        <dbReference type="PROSITE-ProRule" id="PRU01248"/>
    </source>
</evidence>
<feature type="compositionally biased region" description="Polar residues" evidence="5">
    <location>
        <begin position="192"/>
        <end position="202"/>
    </location>
</feature>
<dbReference type="PROSITE" id="PS51900">
    <property type="entry name" value="CB"/>
    <property type="match status" value="1"/>
</dbReference>
<evidence type="ECO:0000256" key="1">
    <source>
        <dbReference type="ARBA" id="ARBA00022908"/>
    </source>
</evidence>
<dbReference type="PANTHER" id="PTHR30349">
    <property type="entry name" value="PHAGE INTEGRASE-RELATED"/>
    <property type="match status" value="1"/>
</dbReference>
<dbReference type="InterPro" id="IPR011010">
    <property type="entry name" value="DNA_brk_join_enz"/>
</dbReference>
<name>A0ABD5WC41_9EURY</name>
<keyword evidence="1" id="KW-0229">DNA integration</keyword>
<evidence type="ECO:0000313" key="8">
    <source>
        <dbReference type="Proteomes" id="UP001596461"/>
    </source>
</evidence>
<evidence type="ECO:0000256" key="2">
    <source>
        <dbReference type="ARBA" id="ARBA00023125"/>
    </source>
</evidence>
<dbReference type="CDD" id="cd00397">
    <property type="entry name" value="DNA_BRE_C"/>
    <property type="match status" value="1"/>
</dbReference>
<dbReference type="Gene3D" id="1.10.443.10">
    <property type="entry name" value="Intergrase catalytic core"/>
    <property type="match status" value="1"/>
</dbReference>
<feature type="region of interest" description="Disordered" evidence="5">
    <location>
        <begin position="185"/>
        <end position="204"/>
    </location>
</feature>
<dbReference type="RefSeq" id="WP_284031759.1">
    <property type="nucleotide sequence ID" value="NZ_CP126154.1"/>
</dbReference>
<feature type="domain" description="Core-binding (CB)" evidence="6">
    <location>
        <begin position="8"/>
        <end position="103"/>
    </location>
</feature>
<dbReference type="AlphaFoldDB" id="A0ABD5WC41"/>
<dbReference type="Gene3D" id="1.10.150.130">
    <property type="match status" value="1"/>
</dbReference>
<gene>
    <name evidence="7" type="ORF">ACFQL9_00505</name>
</gene>
<accession>A0ABD5WC41</accession>
<evidence type="ECO:0000256" key="3">
    <source>
        <dbReference type="ARBA" id="ARBA00023172"/>
    </source>
</evidence>
<dbReference type="InterPro" id="IPR013762">
    <property type="entry name" value="Integrase-like_cat_sf"/>
</dbReference>